<protein>
    <submittedName>
        <fullName evidence="1">Uncharacterized protein</fullName>
    </submittedName>
</protein>
<dbReference type="Proteomes" id="UP000784294">
    <property type="component" value="Unassembled WGS sequence"/>
</dbReference>
<dbReference type="AlphaFoldDB" id="A0A448XQ44"/>
<dbReference type="InterPro" id="IPR035940">
    <property type="entry name" value="CAP_sf"/>
</dbReference>
<comment type="caution">
    <text evidence="1">The sequence shown here is derived from an EMBL/GenBank/DDBJ whole genome shotgun (WGS) entry which is preliminary data.</text>
</comment>
<dbReference type="OrthoDB" id="43654at2759"/>
<sequence length="177" mass="19107">MLSLFLSVAYSSFSSFIRPIHHQPYPRPILGREKANSTPLVLAGYPKKTSELAVPSKSVRTTEKPEAHSTATRNGFGKTLVTELPGELNAKRSSTASPVLPTVPEELDVDQKGVNFTGSDSLLETESGIGSRLSSGERAAFLREHNELRRLVARGGVEGQPAAKFMPNLVSQCCQVS</sequence>
<proteinExistence type="predicted"/>
<evidence type="ECO:0000313" key="1">
    <source>
        <dbReference type="EMBL" id="VEL42112.1"/>
    </source>
</evidence>
<dbReference type="EMBL" id="CAAALY010272689">
    <property type="protein sequence ID" value="VEL42112.1"/>
    <property type="molecule type" value="Genomic_DNA"/>
</dbReference>
<organism evidence="1 2">
    <name type="scientific">Protopolystoma xenopodis</name>
    <dbReference type="NCBI Taxonomy" id="117903"/>
    <lineage>
        <taxon>Eukaryota</taxon>
        <taxon>Metazoa</taxon>
        <taxon>Spiralia</taxon>
        <taxon>Lophotrochozoa</taxon>
        <taxon>Platyhelminthes</taxon>
        <taxon>Monogenea</taxon>
        <taxon>Polyopisthocotylea</taxon>
        <taxon>Polystomatidea</taxon>
        <taxon>Polystomatidae</taxon>
        <taxon>Protopolystoma</taxon>
    </lineage>
</organism>
<name>A0A448XQ44_9PLAT</name>
<dbReference type="SUPFAM" id="SSF55797">
    <property type="entry name" value="PR-1-like"/>
    <property type="match status" value="1"/>
</dbReference>
<evidence type="ECO:0000313" key="2">
    <source>
        <dbReference type="Proteomes" id="UP000784294"/>
    </source>
</evidence>
<reference evidence="1" key="1">
    <citation type="submission" date="2018-11" db="EMBL/GenBank/DDBJ databases">
        <authorList>
            <consortium name="Pathogen Informatics"/>
        </authorList>
    </citation>
    <scope>NUCLEOTIDE SEQUENCE</scope>
</reference>
<keyword evidence="2" id="KW-1185">Reference proteome</keyword>
<dbReference type="Gene3D" id="3.40.33.10">
    <property type="entry name" value="CAP"/>
    <property type="match status" value="1"/>
</dbReference>
<gene>
    <name evidence="1" type="ORF">PXEA_LOCUS35552</name>
</gene>
<accession>A0A448XQ44</accession>